<evidence type="ECO:0000256" key="5">
    <source>
        <dbReference type="ARBA" id="ARBA00023136"/>
    </source>
</evidence>
<dbReference type="RefSeq" id="WP_276280859.1">
    <property type="nucleotide sequence ID" value="NZ_CP119809.1"/>
</dbReference>
<dbReference type="PANTHER" id="PTHR10057">
    <property type="entry name" value="PERIPHERAL-TYPE BENZODIAZEPINE RECEPTOR"/>
    <property type="match status" value="1"/>
</dbReference>
<dbReference type="InterPro" id="IPR004307">
    <property type="entry name" value="TspO_MBR"/>
</dbReference>
<dbReference type="Proteomes" id="UP001596407">
    <property type="component" value="Unassembled WGS sequence"/>
</dbReference>
<protein>
    <submittedName>
        <fullName evidence="7">TspO/MBR family protein</fullName>
    </submittedName>
</protein>
<sequence>MTVLDSIRSSRGETGIDWAVLVGSVLLCELAGIVPSILTADEVATWYPTLAKPAFTPPSWVFGPVWTTLYLLMGVALYLVWQSDRGRLRRVALGVFGVQLVLNAAWTMVFFGAQAILGGLVVILALLATILATMAAFARIDRRAVALLVPYLLWVGFATALNAAIWQLN</sequence>
<feature type="transmembrane region" description="Helical" evidence="6">
    <location>
        <begin position="18"/>
        <end position="40"/>
    </location>
</feature>
<comment type="caution">
    <text evidence="7">The sequence shown here is derived from an EMBL/GenBank/DDBJ whole genome shotgun (WGS) entry which is preliminary data.</text>
</comment>
<comment type="similarity">
    <text evidence="2">Belongs to the TspO/BZRP family.</text>
</comment>
<feature type="transmembrane region" description="Helical" evidence="6">
    <location>
        <begin position="144"/>
        <end position="166"/>
    </location>
</feature>
<evidence type="ECO:0000256" key="2">
    <source>
        <dbReference type="ARBA" id="ARBA00007524"/>
    </source>
</evidence>
<dbReference type="FunFam" id="1.20.1260.100:FF:000001">
    <property type="entry name" value="translocator protein 2"/>
    <property type="match status" value="1"/>
</dbReference>
<feature type="transmembrane region" description="Helical" evidence="6">
    <location>
        <begin position="91"/>
        <end position="109"/>
    </location>
</feature>
<reference evidence="7 8" key="1">
    <citation type="journal article" date="2019" name="Int. J. Syst. Evol. Microbiol.">
        <title>The Global Catalogue of Microorganisms (GCM) 10K type strain sequencing project: providing services to taxonomists for standard genome sequencing and annotation.</title>
        <authorList>
            <consortium name="The Broad Institute Genomics Platform"/>
            <consortium name="The Broad Institute Genome Sequencing Center for Infectious Disease"/>
            <person name="Wu L."/>
            <person name="Ma J."/>
        </authorList>
    </citation>
    <scope>NUCLEOTIDE SEQUENCE [LARGE SCALE GENOMIC DNA]</scope>
    <source>
        <strain evidence="7 8">DT72</strain>
    </source>
</reference>
<dbReference type="InterPro" id="IPR038330">
    <property type="entry name" value="TspO/MBR-related_sf"/>
</dbReference>
<dbReference type="Pfam" id="PF03073">
    <property type="entry name" value="TspO_MBR"/>
    <property type="match status" value="1"/>
</dbReference>
<keyword evidence="5 6" id="KW-0472">Membrane</keyword>
<dbReference type="Gene3D" id="1.20.1260.100">
    <property type="entry name" value="TspO/MBR protein"/>
    <property type="match status" value="1"/>
</dbReference>
<keyword evidence="3 6" id="KW-0812">Transmembrane</keyword>
<gene>
    <name evidence="7" type="ORF">ACFQJ6_15070</name>
</gene>
<dbReference type="AlphaFoldDB" id="A0ABD5WTV6"/>
<evidence type="ECO:0000256" key="4">
    <source>
        <dbReference type="ARBA" id="ARBA00022989"/>
    </source>
</evidence>
<proteinExistence type="inferred from homology"/>
<dbReference type="CDD" id="cd15904">
    <property type="entry name" value="TSPO_MBR"/>
    <property type="match status" value="1"/>
</dbReference>
<dbReference type="PANTHER" id="PTHR10057:SF0">
    <property type="entry name" value="TRANSLOCATOR PROTEIN"/>
    <property type="match status" value="1"/>
</dbReference>
<dbReference type="GeneID" id="79302031"/>
<evidence type="ECO:0000256" key="3">
    <source>
        <dbReference type="ARBA" id="ARBA00022692"/>
    </source>
</evidence>
<organism evidence="7 8">
    <name type="scientific">Halorussus caseinilyticus</name>
    <dbReference type="NCBI Taxonomy" id="3034025"/>
    <lineage>
        <taxon>Archaea</taxon>
        <taxon>Methanobacteriati</taxon>
        <taxon>Methanobacteriota</taxon>
        <taxon>Stenosarchaea group</taxon>
        <taxon>Halobacteria</taxon>
        <taxon>Halobacteriales</taxon>
        <taxon>Haladaptataceae</taxon>
        <taxon>Halorussus</taxon>
    </lineage>
</organism>
<dbReference type="PIRSF" id="PIRSF005859">
    <property type="entry name" value="PBR"/>
    <property type="match status" value="1"/>
</dbReference>
<feature type="transmembrane region" description="Helical" evidence="6">
    <location>
        <begin position="115"/>
        <end position="137"/>
    </location>
</feature>
<feature type="transmembrane region" description="Helical" evidence="6">
    <location>
        <begin position="60"/>
        <end position="79"/>
    </location>
</feature>
<keyword evidence="4 6" id="KW-1133">Transmembrane helix</keyword>
<comment type="subcellular location">
    <subcellularLocation>
        <location evidence="1">Membrane</location>
        <topology evidence="1">Multi-pass membrane protein</topology>
    </subcellularLocation>
</comment>
<dbReference type="GO" id="GO:0016020">
    <property type="term" value="C:membrane"/>
    <property type="evidence" value="ECO:0007669"/>
    <property type="project" value="UniProtKB-SubCell"/>
</dbReference>
<accession>A0ABD5WTV6</accession>
<keyword evidence="8" id="KW-1185">Reference proteome</keyword>
<dbReference type="EMBL" id="JBHSZH010000005">
    <property type="protein sequence ID" value="MFC7081223.1"/>
    <property type="molecule type" value="Genomic_DNA"/>
</dbReference>
<dbReference type="GO" id="GO:0033013">
    <property type="term" value="P:tetrapyrrole metabolic process"/>
    <property type="evidence" value="ECO:0007669"/>
    <property type="project" value="UniProtKB-ARBA"/>
</dbReference>
<evidence type="ECO:0000256" key="1">
    <source>
        <dbReference type="ARBA" id="ARBA00004141"/>
    </source>
</evidence>
<evidence type="ECO:0000313" key="8">
    <source>
        <dbReference type="Proteomes" id="UP001596407"/>
    </source>
</evidence>
<name>A0ABD5WTV6_9EURY</name>
<evidence type="ECO:0000313" key="7">
    <source>
        <dbReference type="EMBL" id="MFC7081223.1"/>
    </source>
</evidence>
<evidence type="ECO:0000256" key="6">
    <source>
        <dbReference type="SAM" id="Phobius"/>
    </source>
</evidence>